<dbReference type="AlphaFoldDB" id="A0A8S1PHT5"/>
<evidence type="ECO:0000313" key="1">
    <source>
        <dbReference type="EMBL" id="CAD8101938.1"/>
    </source>
</evidence>
<accession>A0A8S1PHT5</accession>
<keyword evidence="2" id="KW-1185">Reference proteome</keyword>
<reference evidence="1" key="1">
    <citation type="submission" date="2021-01" db="EMBL/GenBank/DDBJ databases">
        <authorList>
            <consortium name="Genoscope - CEA"/>
            <person name="William W."/>
        </authorList>
    </citation>
    <scope>NUCLEOTIDE SEQUENCE</scope>
</reference>
<sequence>MHNQNILERIIKVSCFHLKWNNQNKKEKTMINQRSLENQEAELKIYALQYLNKKTDAHAESKG</sequence>
<gene>
    <name evidence="1" type="ORF">PSON_ATCC_30995.1.T0770002</name>
</gene>
<protein>
    <submittedName>
        <fullName evidence="1">Uncharacterized protein</fullName>
    </submittedName>
</protein>
<name>A0A8S1PHT5_9CILI</name>
<dbReference type="EMBL" id="CAJJDN010000077">
    <property type="protein sequence ID" value="CAD8101938.1"/>
    <property type="molecule type" value="Genomic_DNA"/>
</dbReference>
<organism evidence="1 2">
    <name type="scientific">Paramecium sonneborni</name>
    <dbReference type="NCBI Taxonomy" id="65129"/>
    <lineage>
        <taxon>Eukaryota</taxon>
        <taxon>Sar</taxon>
        <taxon>Alveolata</taxon>
        <taxon>Ciliophora</taxon>
        <taxon>Intramacronucleata</taxon>
        <taxon>Oligohymenophorea</taxon>
        <taxon>Peniculida</taxon>
        <taxon>Parameciidae</taxon>
        <taxon>Paramecium</taxon>
    </lineage>
</organism>
<proteinExistence type="predicted"/>
<evidence type="ECO:0000313" key="2">
    <source>
        <dbReference type="Proteomes" id="UP000692954"/>
    </source>
</evidence>
<comment type="caution">
    <text evidence="1">The sequence shown here is derived from an EMBL/GenBank/DDBJ whole genome shotgun (WGS) entry which is preliminary data.</text>
</comment>
<dbReference type="Proteomes" id="UP000692954">
    <property type="component" value="Unassembled WGS sequence"/>
</dbReference>